<feature type="transmembrane region" description="Helical" evidence="1">
    <location>
        <begin position="179"/>
        <end position="201"/>
    </location>
</feature>
<evidence type="ECO:0000256" key="1">
    <source>
        <dbReference type="SAM" id="Phobius"/>
    </source>
</evidence>
<dbReference type="InParanoid" id="I3EF46"/>
<keyword evidence="1" id="KW-0812">Transmembrane</keyword>
<evidence type="ECO:0000313" key="3">
    <source>
        <dbReference type="Proteomes" id="UP000002872"/>
    </source>
</evidence>
<feature type="transmembrane region" description="Helical" evidence="1">
    <location>
        <begin position="154"/>
        <end position="173"/>
    </location>
</feature>
<dbReference type="EMBL" id="GL870880">
    <property type="protein sequence ID" value="EIJ87843.1"/>
    <property type="molecule type" value="Genomic_DNA"/>
</dbReference>
<proteinExistence type="predicted"/>
<feature type="transmembrane region" description="Helical" evidence="1">
    <location>
        <begin position="98"/>
        <end position="117"/>
    </location>
</feature>
<accession>I3EF46</accession>
<dbReference type="OrthoDB" id="2187476at2759"/>
<dbReference type="HOGENOM" id="CLU_1305155_0_0_1"/>
<evidence type="ECO:0000313" key="2">
    <source>
        <dbReference type="EMBL" id="EIJ87843.1"/>
    </source>
</evidence>
<protein>
    <submittedName>
        <fullName evidence="2">Uncharacterized protein</fullName>
    </submittedName>
</protein>
<keyword evidence="1" id="KW-0472">Membrane</keyword>
<organism evidence="2 3">
    <name type="scientific">Nematocida parisii (strain ERTm3)</name>
    <name type="common">Nematode killer fungus</name>
    <dbReference type="NCBI Taxonomy" id="935791"/>
    <lineage>
        <taxon>Eukaryota</taxon>
        <taxon>Fungi</taxon>
        <taxon>Fungi incertae sedis</taxon>
        <taxon>Microsporidia</taxon>
        <taxon>Nematocida</taxon>
    </lineage>
</organism>
<name>I3EF46_NEMP3</name>
<feature type="transmembrane region" description="Helical" evidence="1">
    <location>
        <begin position="22"/>
        <end position="41"/>
    </location>
</feature>
<gene>
    <name evidence="2" type="ORF">NEQG_01915</name>
</gene>
<keyword evidence="1" id="KW-1133">Transmembrane helix</keyword>
<dbReference type="OMA" id="ITESIYM"/>
<keyword evidence="3" id="KW-1185">Reference proteome</keyword>
<sequence>MKSFYNVAIDEYKDLVDEYEGWYSMHIISCLMPVGLLYILMSPTFRKSGELRHFGFLFSNVLYLLAVWVGINSPGIMFTLGGFTCEVLNYIRIISAEISLYLFIGSAWFMYGFYILLLITESIYMSFPLSVFISSIAIFACTEIKSVYIITHTMCYSVLISIFITGAVYFFISDPSLKYIQSVSVINIGIVFLCALSRKILAKYTKKLLHR</sequence>
<dbReference type="VEuPathDB" id="MicrosporidiaDB:NEQG_01915"/>
<reference evidence="2" key="1">
    <citation type="submission" date="2011-01" db="EMBL/GenBank/DDBJ databases">
        <title>The Genome Sequence of Nematocida parisii strain ERTm3.</title>
        <authorList>
            <consortium name="The Broad Institute Genome Sequencing Platform"/>
            <consortium name="The Broad Institute Genome Sequencing Center for Infectious Disease"/>
            <person name="Cuomo C."/>
            <person name="Troemel E."/>
            <person name="Young S.K."/>
            <person name="Zeng Q."/>
            <person name="Gargeya S."/>
            <person name="Fitzgerald M."/>
            <person name="Haas B."/>
            <person name="Abouelleil A."/>
            <person name="Alvarado L."/>
            <person name="Arachchi H.M."/>
            <person name="Berlin A."/>
            <person name="Chapman S.B."/>
            <person name="Gearin G."/>
            <person name="Goldberg J."/>
            <person name="Griggs A."/>
            <person name="Gujja S."/>
            <person name="Hansen M."/>
            <person name="Heiman D."/>
            <person name="Howarth C."/>
            <person name="Larimer J."/>
            <person name="Lui A."/>
            <person name="MacDonald P.J.P."/>
            <person name="McCowen C."/>
            <person name="Montmayeur A."/>
            <person name="Murphy C."/>
            <person name="Neiman D."/>
            <person name="Pearson M."/>
            <person name="Priest M."/>
            <person name="Roberts A."/>
            <person name="Saif S."/>
            <person name="Shea T."/>
            <person name="Sisk P."/>
            <person name="Stolte C."/>
            <person name="Sykes S."/>
            <person name="Wortman J."/>
            <person name="Nusbaum C."/>
            <person name="Birren B."/>
        </authorList>
    </citation>
    <scope>NUCLEOTIDE SEQUENCE</scope>
    <source>
        <strain evidence="2">ERTm3</strain>
    </source>
</reference>
<feature type="transmembrane region" description="Helical" evidence="1">
    <location>
        <begin position="123"/>
        <end position="142"/>
    </location>
</feature>
<dbReference type="Proteomes" id="UP000002872">
    <property type="component" value="Unassembled WGS sequence"/>
</dbReference>
<dbReference type="AlphaFoldDB" id="I3EF46"/>